<reference evidence="1 2" key="1">
    <citation type="submission" date="2021-11" db="EMBL/GenBank/DDBJ databases">
        <authorList>
            <person name="Liang Q."/>
            <person name="Mou H."/>
            <person name="Liu Z."/>
        </authorList>
    </citation>
    <scope>NUCLEOTIDE SEQUENCE [LARGE SCALE GENOMIC DNA]</scope>
    <source>
        <strain evidence="1 2">CHU3</strain>
    </source>
</reference>
<sequence length="176" mass="19061">MKRSIESMALPLAGRWQRVALSLAFCAASLAGGLALSAPVEPLPGGEIIAISMEKDCFGCSTGERLHLRRDGLASLALTGKARHRTQDETSLGAIGSDDFEALARLTLAQGFFAMQDSYEDPQIRDGAWTLIKVECSGGTSKQVFRREREGPTALNVIESAMAELRGRIVFERKHP</sequence>
<name>A0ABT2YKC5_9BURK</name>
<dbReference type="EMBL" id="JAJIRN010000009">
    <property type="protein sequence ID" value="MCV2370520.1"/>
    <property type="molecule type" value="Genomic_DNA"/>
</dbReference>
<dbReference type="Proteomes" id="UP001209701">
    <property type="component" value="Unassembled WGS sequence"/>
</dbReference>
<accession>A0ABT2YKC5</accession>
<evidence type="ECO:0000313" key="2">
    <source>
        <dbReference type="Proteomes" id="UP001209701"/>
    </source>
</evidence>
<protein>
    <submittedName>
        <fullName evidence="1">Uncharacterized protein</fullName>
    </submittedName>
</protein>
<evidence type="ECO:0000313" key="1">
    <source>
        <dbReference type="EMBL" id="MCV2370520.1"/>
    </source>
</evidence>
<organism evidence="1 2">
    <name type="scientific">Roseateles oligotrophus</name>
    <dbReference type="NCBI Taxonomy" id="1769250"/>
    <lineage>
        <taxon>Bacteria</taxon>
        <taxon>Pseudomonadati</taxon>
        <taxon>Pseudomonadota</taxon>
        <taxon>Betaproteobacteria</taxon>
        <taxon>Burkholderiales</taxon>
        <taxon>Sphaerotilaceae</taxon>
        <taxon>Roseateles</taxon>
    </lineage>
</organism>
<proteinExistence type="predicted"/>
<comment type="caution">
    <text evidence="1">The sequence shown here is derived from an EMBL/GenBank/DDBJ whole genome shotgun (WGS) entry which is preliminary data.</text>
</comment>
<dbReference type="RefSeq" id="WP_263573100.1">
    <property type="nucleotide sequence ID" value="NZ_JAJIRN010000009.1"/>
</dbReference>
<keyword evidence="2" id="KW-1185">Reference proteome</keyword>
<gene>
    <name evidence="1" type="ORF">LNV07_20755</name>
</gene>